<organism evidence="1 2">
    <name type="scientific">Rhododendron molle</name>
    <name type="common">Chinese azalea</name>
    <name type="synonym">Azalea mollis</name>
    <dbReference type="NCBI Taxonomy" id="49168"/>
    <lineage>
        <taxon>Eukaryota</taxon>
        <taxon>Viridiplantae</taxon>
        <taxon>Streptophyta</taxon>
        <taxon>Embryophyta</taxon>
        <taxon>Tracheophyta</taxon>
        <taxon>Spermatophyta</taxon>
        <taxon>Magnoliopsida</taxon>
        <taxon>eudicotyledons</taxon>
        <taxon>Gunneridae</taxon>
        <taxon>Pentapetalae</taxon>
        <taxon>asterids</taxon>
        <taxon>Ericales</taxon>
        <taxon>Ericaceae</taxon>
        <taxon>Ericoideae</taxon>
        <taxon>Rhodoreae</taxon>
        <taxon>Rhododendron</taxon>
    </lineage>
</organism>
<accession>A0ACC0P8M4</accession>
<evidence type="ECO:0000313" key="1">
    <source>
        <dbReference type="EMBL" id="KAI8561501.1"/>
    </source>
</evidence>
<comment type="caution">
    <text evidence="1">The sequence shown here is derived from an EMBL/GenBank/DDBJ whole genome shotgun (WGS) entry which is preliminary data.</text>
</comment>
<proteinExistence type="predicted"/>
<sequence>MRIFKDWKLKLMPLLFCRSRIQRRKITLLVICYLIVGAYLSRGISVCRCLGE</sequence>
<reference evidence="1" key="1">
    <citation type="submission" date="2022-02" db="EMBL/GenBank/DDBJ databases">
        <title>Plant Genome Project.</title>
        <authorList>
            <person name="Zhang R.-G."/>
        </authorList>
    </citation>
    <scope>NUCLEOTIDE SEQUENCE</scope>
    <source>
        <strain evidence="1">AT1</strain>
    </source>
</reference>
<keyword evidence="2" id="KW-1185">Reference proteome</keyword>
<evidence type="ECO:0000313" key="2">
    <source>
        <dbReference type="Proteomes" id="UP001062846"/>
    </source>
</evidence>
<dbReference type="EMBL" id="CM046391">
    <property type="protein sequence ID" value="KAI8561501.1"/>
    <property type="molecule type" value="Genomic_DNA"/>
</dbReference>
<dbReference type="Proteomes" id="UP001062846">
    <property type="component" value="Chromosome 4"/>
</dbReference>
<gene>
    <name evidence="1" type="ORF">RHMOL_Rhmol04G0344900</name>
</gene>
<name>A0ACC0P8M4_RHOML</name>
<protein>
    <submittedName>
        <fullName evidence="1">Uncharacterized protein</fullName>
    </submittedName>
</protein>